<dbReference type="SUPFAM" id="SSF49464">
    <property type="entry name" value="Carboxypeptidase regulatory domain-like"/>
    <property type="match status" value="1"/>
</dbReference>
<dbReference type="SUPFAM" id="SSF56935">
    <property type="entry name" value="Porins"/>
    <property type="match status" value="1"/>
</dbReference>
<dbReference type="Gene3D" id="2.60.40.1120">
    <property type="entry name" value="Carboxypeptidase-like, regulatory domain"/>
    <property type="match status" value="1"/>
</dbReference>
<keyword evidence="10" id="KW-1185">Reference proteome</keyword>
<evidence type="ECO:0000313" key="9">
    <source>
        <dbReference type="EMBL" id="CAG5069453.1"/>
    </source>
</evidence>
<reference evidence="9 10" key="1">
    <citation type="submission" date="2021-04" db="EMBL/GenBank/DDBJ databases">
        <authorList>
            <person name="Rodrigo-Torres L."/>
            <person name="Arahal R. D."/>
            <person name="Lucena T."/>
        </authorList>
    </citation>
    <scope>NUCLEOTIDE SEQUENCE [LARGE SCALE GENOMIC DNA]</scope>
    <source>
        <strain evidence="9 10">CECT 9623</strain>
    </source>
</reference>
<evidence type="ECO:0000256" key="3">
    <source>
        <dbReference type="ARBA" id="ARBA00022452"/>
    </source>
</evidence>
<dbReference type="EMBL" id="CAJRAU010000003">
    <property type="protein sequence ID" value="CAG5069453.1"/>
    <property type="molecule type" value="Genomic_DNA"/>
</dbReference>
<proteinExistence type="predicted"/>
<evidence type="ECO:0000256" key="7">
    <source>
        <dbReference type="SAM" id="SignalP"/>
    </source>
</evidence>
<dbReference type="PANTHER" id="PTHR30069:SF46">
    <property type="entry name" value="OAR PROTEIN"/>
    <property type="match status" value="1"/>
</dbReference>
<keyword evidence="2" id="KW-0813">Transport</keyword>
<evidence type="ECO:0000313" key="10">
    <source>
        <dbReference type="Proteomes" id="UP000679725"/>
    </source>
</evidence>
<feature type="domain" description="TonB-dependent transporter Oar-like beta-barrel" evidence="8">
    <location>
        <begin position="241"/>
        <end position="1062"/>
    </location>
</feature>
<evidence type="ECO:0000256" key="1">
    <source>
        <dbReference type="ARBA" id="ARBA00004571"/>
    </source>
</evidence>
<protein>
    <recommendedName>
        <fullName evidence="8">TonB-dependent transporter Oar-like beta-barrel domain-containing protein</fullName>
    </recommendedName>
</protein>
<keyword evidence="5" id="KW-0472">Membrane</keyword>
<evidence type="ECO:0000256" key="2">
    <source>
        <dbReference type="ARBA" id="ARBA00022448"/>
    </source>
</evidence>
<dbReference type="InterPro" id="IPR057601">
    <property type="entry name" value="Oar-like_b-barrel"/>
</dbReference>
<comment type="subcellular location">
    <subcellularLocation>
        <location evidence="1">Cell outer membrane</location>
        <topology evidence="1">Multi-pass membrane protein</topology>
    </subcellularLocation>
</comment>
<keyword evidence="4" id="KW-0812">Transmembrane</keyword>
<dbReference type="Pfam" id="PF13620">
    <property type="entry name" value="CarboxypepD_reg"/>
    <property type="match status" value="1"/>
</dbReference>
<evidence type="ECO:0000256" key="5">
    <source>
        <dbReference type="ARBA" id="ARBA00023136"/>
    </source>
</evidence>
<organism evidence="9 10">
    <name type="scientific">Dyadobacter linearis</name>
    <dbReference type="NCBI Taxonomy" id="2823330"/>
    <lineage>
        <taxon>Bacteria</taxon>
        <taxon>Pseudomonadati</taxon>
        <taxon>Bacteroidota</taxon>
        <taxon>Cytophagia</taxon>
        <taxon>Cytophagales</taxon>
        <taxon>Spirosomataceae</taxon>
        <taxon>Dyadobacter</taxon>
    </lineage>
</organism>
<keyword evidence="6" id="KW-0998">Cell outer membrane</keyword>
<name>A0ABN7RD75_9BACT</name>
<feature type="chain" id="PRO_5046846485" description="TonB-dependent transporter Oar-like beta-barrel domain-containing protein" evidence="7">
    <location>
        <begin position="30"/>
        <end position="1134"/>
    </location>
</feature>
<keyword evidence="7" id="KW-0732">Signal</keyword>
<dbReference type="Proteomes" id="UP000679725">
    <property type="component" value="Unassembled WGS sequence"/>
</dbReference>
<evidence type="ECO:0000256" key="4">
    <source>
        <dbReference type="ARBA" id="ARBA00022692"/>
    </source>
</evidence>
<dbReference type="RefSeq" id="WP_215233571.1">
    <property type="nucleotide sequence ID" value="NZ_CAJRAU010000003.1"/>
</dbReference>
<gene>
    <name evidence="9" type="ORF">DYBT9623_02189</name>
</gene>
<keyword evidence="3" id="KW-1134">Transmembrane beta strand</keyword>
<dbReference type="PANTHER" id="PTHR30069">
    <property type="entry name" value="TONB-DEPENDENT OUTER MEMBRANE RECEPTOR"/>
    <property type="match status" value="1"/>
</dbReference>
<dbReference type="InterPro" id="IPR039426">
    <property type="entry name" value="TonB-dep_rcpt-like"/>
</dbReference>
<evidence type="ECO:0000259" key="8">
    <source>
        <dbReference type="Pfam" id="PF25183"/>
    </source>
</evidence>
<dbReference type="Pfam" id="PF25183">
    <property type="entry name" value="OMP_b-brl_4"/>
    <property type="match status" value="1"/>
</dbReference>
<sequence length="1134" mass="123702">MRRKSLLFRAVFTALVATSLFLLGGQLQAQVTTSAINGTITDSKGEALPGATVVAVHEPSGTQYGTVTTDAGRYSFPSVRIGGPYKVTVTFVGFSEQSKSNIFAELGTASNINIVLTEGGTELQEVVVTSGAGQVFNGERTGAATSVNSEQLRTLPTVSRSISDFTRLTPQANGNSFGGRDGRYNNFQVDGANFNNGFGLNDNPLPGGGGLSLDAIEEIQVNIAPFDVRQSGFSGAGINAVTRSGTNKLTGSAYGFYNNQDLQGKKVDGSEITRPDATSQTIGLRLGGALVKNKLFFFVNAEQIKKTGSGVGAVNLWRPSENGIADQTQNISRTTRADLEAVRNHLINRWGYDPGAYEGYANDNSEKTTSILARIDWNINNKNKLAVRYNQVESSAPSLVNANSGANPRTPFESGRVSALSMAFANTMYSTKNIVRSITAELNSEITPKLSNQFLATYSRIQATRSSPSAEFPMIDIGFAGDNLRDPATTTYQNYITAGYELFTYGNDVLNDNFSFINNLTYVTGKHTFTGGISFEMQKFGNRYLRNGTSYYRYASVEEFLATGTPSEIAPLQFALTYPYEGQDPYAPVKYGLPSIYIQDKFDVNERLTITAGLRAEMPVFLNDLTRNSAVDTLRLLGLNGAERTYDTGSWPKTRVMLSPRVGFRWDAKGDKSLIFRGGTGIFAGRVPFVWLTNMPTGLGVIQNVVEPGSYAASAPWIKDIRFQPEKYYWLNNTPASAENVFIKNPRAGLPSTLALVDPEFKMPQIWRSSFGVDYKIPGTPFSLTGDVIYTKDIQAVYQFGANRKAATQRLNYSGDDREFYPNTASYQYNSRIGANSVSVLSNTSKGYSVNATIGLTMAARRGFYGSVFYSHTTAKGTTDNSGSNASSAWGATPNINNPNDLSLFSSVDALPNRVIGTLSYRVEYANHLASTFSLFYNGSNLGNYGNVTQGRFSYTYNGDLNGDAIGADMLYVPRSASELTFDNNTVGGVTFTAEEQRAAFDKYIESNEFLKSKRGGYADRNGGVMPWLNRVDFKFLQDIFTNIGKTKNTLQLSVDVINAGNLLSSKWGVRQELITGANMPLRRKSVDANGVPVFTMNTIQIDGKTVLPTDQIFRNNTTTSTTWSMLVGVRYLF</sequence>
<dbReference type="Gene3D" id="2.40.170.20">
    <property type="entry name" value="TonB-dependent receptor, beta-barrel domain"/>
    <property type="match status" value="1"/>
</dbReference>
<comment type="caution">
    <text evidence="9">The sequence shown here is derived from an EMBL/GenBank/DDBJ whole genome shotgun (WGS) entry which is preliminary data.</text>
</comment>
<accession>A0ABN7RD75</accession>
<evidence type="ECO:0000256" key="6">
    <source>
        <dbReference type="ARBA" id="ARBA00023237"/>
    </source>
</evidence>
<dbReference type="InterPro" id="IPR008969">
    <property type="entry name" value="CarboxyPept-like_regulatory"/>
</dbReference>
<dbReference type="InterPro" id="IPR036942">
    <property type="entry name" value="Beta-barrel_TonB_sf"/>
</dbReference>
<feature type="signal peptide" evidence="7">
    <location>
        <begin position="1"/>
        <end position="29"/>
    </location>
</feature>